<dbReference type="EMBL" id="NHYD01001423">
    <property type="protein sequence ID" value="PPQ91192.1"/>
    <property type="molecule type" value="Genomic_DNA"/>
</dbReference>
<evidence type="ECO:0000313" key="2">
    <source>
        <dbReference type="EMBL" id="PPQ91192.1"/>
    </source>
</evidence>
<gene>
    <name evidence="2" type="ORF">CVT25_001209</name>
</gene>
<feature type="chain" id="PRO_5019585736" evidence="1">
    <location>
        <begin position="19"/>
        <end position="303"/>
    </location>
</feature>
<reference evidence="2 3" key="1">
    <citation type="journal article" date="2018" name="Evol. Lett.">
        <title>Horizontal gene cluster transfer increased hallucinogenic mushroom diversity.</title>
        <authorList>
            <person name="Reynolds H.T."/>
            <person name="Vijayakumar V."/>
            <person name="Gluck-Thaler E."/>
            <person name="Korotkin H.B."/>
            <person name="Matheny P.B."/>
            <person name="Slot J.C."/>
        </authorList>
    </citation>
    <scope>NUCLEOTIDE SEQUENCE [LARGE SCALE GENOMIC DNA]</scope>
    <source>
        <strain evidence="2 3">2631</strain>
    </source>
</reference>
<proteinExistence type="predicted"/>
<keyword evidence="3" id="KW-1185">Reference proteome</keyword>
<dbReference type="STRING" id="93625.A0A409XKA1"/>
<protein>
    <submittedName>
        <fullName evidence="2">Uncharacterized protein</fullName>
    </submittedName>
</protein>
<name>A0A409XKA1_PSICY</name>
<dbReference type="PANTHER" id="PTHR35043:SF7">
    <property type="entry name" value="TRANSCRIPTION FACTOR DOMAIN-CONTAINING PROTEIN"/>
    <property type="match status" value="1"/>
</dbReference>
<dbReference type="InParanoid" id="A0A409XKA1"/>
<feature type="signal peptide" evidence="1">
    <location>
        <begin position="1"/>
        <end position="18"/>
    </location>
</feature>
<comment type="caution">
    <text evidence="2">The sequence shown here is derived from an EMBL/GenBank/DDBJ whole genome shotgun (WGS) entry which is preliminary data.</text>
</comment>
<keyword evidence="1" id="KW-0732">Signal</keyword>
<dbReference type="AlphaFoldDB" id="A0A409XKA1"/>
<organism evidence="2 3">
    <name type="scientific">Psilocybe cyanescens</name>
    <dbReference type="NCBI Taxonomy" id="93625"/>
    <lineage>
        <taxon>Eukaryota</taxon>
        <taxon>Fungi</taxon>
        <taxon>Dikarya</taxon>
        <taxon>Basidiomycota</taxon>
        <taxon>Agaricomycotina</taxon>
        <taxon>Agaricomycetes</taxon>
        <taxon>Agaricomycetidae</taxon>
        <taxon>Agaricales</taxon>
        <taxon>Agaricineae</taxon>
        <taxon>Strophariaceae</taxon>
        <taxon>Psilocybe</taxon>
    </lineage>
</organism>
<sequence>MSAAVLLILYLLPQAAISLRTTNVIPLPQLAPSADSPAVACQSTSPDMRSVWDIVWSCVATIFACSWVSVHPDIPGPEEQWWRVAHRRLIHMAWAIVAPEILLWWAARQWFGARSIAREQTGKRTRTISSFLASNQFRFRWVERGWTATHGHFLQMGGFMLYEGDERRGTLSYERFKFLLASGRISFPKTTQEDIEDRSKSDVLSKLLVIGQTGWFILQCIVRGIQKLPITQLEISTLALAALTGCMYFFWWNKPFGVQVPVRVQLLLNKDDPEGTISSTIAVDGRRPYTTVMGLSLIYHTSH</sequence>
<evidence type="ECO:0000313" key="3">
    <source>
        <dbReference type="Proteomes" id="UP000283269"/>
    </source>
</evidence>
<accession>A0A409XKA1</accession>
<dbReference type="Proteomes" id="UP000283269">
    <property type="component" value="Unassembled WGS sequence"/>
</dbReference>
<dbReference type="PANTHER" id="PTHR35043">
    <property type="entry name" value="TRANSCRIPTION FACTOR DOMAIN-CONTAINING PROTEIN"/>
    <property type="match status" value="1"/>
</dbReference>
<evidence type="ECO:0000256" key="1">
    <source>
        <dbReference type="SAM" id="SignalP"/>
    </source>
</evidence>
<dbReference type="OrthoDB" id="9451547at2759"/>